<name>A0A381MY19_9ZZZZ</name>
<evidence type="ECO:0000313" key="9">
    <source>
        <dbReference type="EMBL" id="SUZ47221.1"/>
    </source>
</evidence>
<dbReference type="InterPro" id="IPR004821">
    <property type="entry name" value="Cyt_trans-like"/>
</dbReference>
<dbReference type="SUPFAM" id="SSF52374">
    <property type="entry name" value="Nucleotidylyl transferase"/>
    <property type="match status" value="1"/>
</dbReference>
<evidence type="ECO:0000256" key="7">
    <source>
        <dbReference type="ARBA" id="ARBA00023027"/>
    </source>
</evidence>
<keyword evidence="3" id="KW-0808">Transferase</keyword>
<organism evidence="9">
    <name type="scientific">marine metagenome</name>
    <dbReference type="NCBI Taxonomy" id="408172"/>
    <lineage>
        <taxon>unclassified sequences</taxon>
        <taxon>metagenomes</taxon>
        <taxon>ecological metagenomes</taxon>
    </lineage>
</organism>
<evidence type="ECO:0000256" key="3">
    <source>
        <dbReference type="ARBA" id="ARBA00022679"/>
    </source>
</evidence>
<dbReference type="GO" id="GO:0009435">
    <property type="term" value="P:NAD+ biosynthetic process"/>
    <property type="evidence" value="ECO:0007669"/>
    <property type="project" value="UniProtKB-UniPathway"/>
</dbReference>
<sequence>MKKIGLYLGTFNPIHNGHITLANYFANIIDLDEVWVVLTPQNPFKKKYNLIEDDYRLEMANNTFNHLKNIKVSDIEFKLDKPNYTIDTINRLSEDFPNKQFTLLIGEDNLANFHHWKDYSKILEVVEVFVYPRTTTTNVDNELINNKKIKILDAPKIEISSDEIRKKMKEGVDIKSYLPKVVYEYIIEKRLYS</sequence>
<dbReference type="GO" id="GO:0070566">
    <property type="term" value="F:adenylyltransferase activity"/>
    <property type="evidence" value="ECO:0007669"/>
    <property type="project" value="UniProtKB-ARBA"/>
</dbReference>
<keyword evidence="6" id="KW-0067">ATP-binding</keyword>
<dbReference type="NCBIfam" id="TIGR00482">
    <property type="entry name" value="nicotinate (nicotinamide) nucleotide adenylyltransferase"/>
    <property type="match status" value="1"/>
</dbReference>
<gene>
    <name evidence="9" type="ORF">METZ01_LOCUS75</name>
</gene>
<dbReference type="AlphaFoldDB" id="A0A381MY19"/>
<evidence type="ECO:0000256" key="6">
    <source>
        <dbReference type="ARBA" id="ARBA00022840"/>
    </source>
</evidence>
<evidence type="ECO:0000256" key="4">
    <source>
        <dbReference type="ARBA" id="ARBA00022695"/>
    </source>
</evidence>
<dbReference type="CDD" id="cd02165">
    <property type="entry name" value="NMNAT"/>
    <property type="match status" value="1"/>
</dbReference>
<evidence type="ECO:0000259" key="8">
    <source>
        <dbReference type="Pfam" id="PF01467"/>
    </source>
</evidence>
<proteinExistence type="inferred from homology"/>
<dbReference type="GO" id="GO:0005524">
    <property type="term" value="F:ATP binding"/>
    <property type="evidence" value="ECO:0007669"/>
    <property type="project" value="UniProtKB-KW"/>
</dbReference>
<accession>A0A381MY19</accession>
<dbReference type="InterPro" id="IPR005248">
    <property type="entry name" value="NadD/NMNAT"/>
</dbReference>
<feature type="domain" description="Cytidyltransferase-like" evidence="8">
    <location>
        <begin position="6"/>
        <end position="166"/>
    </location>
</feature>
<keyword evidence="7" id="KW-0520">NAD</keyword>
<keyword evidence="2" id="KW-0662">Pyridine nucleotide biosynthesis</keyword>
<keyword evidence="4" id="KW-0548">Nucleotidyltransferase</keyword>
<dbReference type="PANTHER" id="PTHR39321:SF3">
    <property type="entry name" value="PHOSPHOPANTETHEINE ADENYLYLTRANSFERASE"/>
    <property type="match status" value="1"/>
</dbReference>
<keyword evidence="5" id="KW-0547">Nucleotide-binding</keyword>
<reference evidence="9" key="1">
    <citation type="submission" date="2018-05" db="EMBL/GenBank/DDBJ databases">
        <authorList>
            <person name="Lanie J.A."/>
            <person name="Ng W.-L."/>
            <person name="Kazmierczak K.M."/>
            <person name="Andrzejewski T.M."/>
            <person name="Davidsen T.M."/>
            <person name="Wayne K.J."/>
            <person name="Tettelin H."/>
            <person name="Glass J.I."/>
            <person name="Rusch D."/>
            <person name="Podicherti R."/>
            <person name="Tsui H.-C.T."/>
            <person name="Winkler M.E."/>
        </authorList>
    </citation>
    <scope>NUCLEOTIDE SEQUENCE</scope>
</reference>
<dbReference type="Pfam" id="PF01467">
    <property type="entry name" value="CTP_transf_like"/>
    <property type="match status" value="1"/>
</dbReference>
<comment type="pathway">
    <text evidence="1">Cofactor biosynthesis; NAD(+) biosynthesis.</text>
</comment>
<protein>
    <recommendedName>
        <fullName evidence="8">Cytidyltransferase-like domain-containing protein</fullName>
    </recommendedName>
</protein>
<dbReference type="InterPro" id="IPR014729">
    <property type="entry name" value="Rossmann-like_a/b/a_fold"/>
</dbReference>
<dbReference type="PANTHER" id="PTHR39321">
    <property type="entry name" value="NICOTINATE-NUCLEOTIDE ADENYLYLTRANSFERASE-RELATED"/>
    <property type="match status" value="1"/>
</dbReference>
<dbReference type="UniPathway" id="UPA00253"/>
<evidence type="ECO:0000256" key="2">
    <source>
        <dbReference type="ARBA" id="ARBA00022642"/>
    </source>
</evidence>
<dbReference type="EMBL" id="UINC01000005">
    <property type="protein sequence ID" value="SUZ47221.1"/>
    <property type="molecule type" value="Genomic_DNA"/>
</dbReference>
<dbReference type="HAMAP" id="MF_00244">
    <property type="entry name" value="NaMN_adenylyltr"/>
    <property type="match status" value="1"/>
</dbReference>
<dbReference type="NCBIfam" id="TIGR00125">
    <property type="entry name" value="cyt_tran_rel"/>
    <property type="match status" value="1"/>
</dbReference>
<evidence type="ECO:0000256" key="5">
    <source>
        <dbReference type="ARBA" id="ARBA00022741"/>
    </source>
</evidence>
<evidence type="ECO:0000256" key="1">
    <source>
        <dbReference type="ARBA" id="ARBA00004790"/>
    </source>
</evidence>
<dbReference type="Gene3D" id="3.40.50.620">
    <property type="entry name" value="HUPs"/>
    <property type="match status" value="1"/>
</dbReference>